<dbReference type="Gene3D" id="1.10.10.10">
    <property type="entry name" value="Winged helix-like DNA-binding domain superfamily/Winged helix DNA-binding domain"/>
    <property type="match status" value="1"/>
</dbReference>
<dbReference type="InterPro" id="IPR036390">
    <property type="entry name" value="WH_DNA-bd_sf"/>
</dbReference>
<dbReference type="Proteomes" id="UP000070373">
    <property type="component" value="Unassembled WGS sequence"/>
</dbReference>
<reference evidence="1 2" key="1">
    <citation type="journal article" date="2016" name="Sci. Rep.">
        <title>Metabolic traits of an uncultured archaeal lineage -MSBL1- from brine pools of the Red Sea.</title>
        <authorList>
            <person name="Mwirichia R."/>
            <person name="Alam I."/>
            <person name="Rashid M."/>
            <person name="Vinu M."/>
            <person name="Ba-Alawi W."/>
            <person name="Anthony Kamau A."/>
            <person name="Kamanda Ngugi D."/>
            <person name="Goker M."/>
            <person name="Klenk H.P."/>
            <person name="Bajic V."/>
            <person name="Stingl U."/>
        </authorList>
    </citation>
    <scope>NUCLEOTIDE SEQUENCE [LARGE SCALE GENOMIC DNA]</scope>
    <source>
        <strain evidence="1">SCGC-AAA259E17</strain>
    </source>
</reference>
<dbReference type="InterPro" id="IPR036388">
    <property type="entry name" value="WH-like_DNA-bd_sf"/>
</dbReference>
<dbReference type="AlphaFoldDB" id="A0A133UBX1"/>
<dbReference type="Pfam" id="PF12840">
    <property type="entry name" value="HTH_20"/>
    <property type="match status" value="1"/>
</dbReference>
<keyword evidence="2" id="KW-1185">Reference proteome</keyword>
<name>A0A133UBX1_9EURY</name>
<dbReference type="EMBL" id="LHXN01000104">
    <property type="protein sequence ID" value="KXA91697.1"/>
    <property type="molecule type" value="Genomic_DNA"/>
</dbReference>
<gene>
    <name evidence="1" type="ORF">AKJ64_04590</name>
</gene>
<proteinExistence type="predicted"/>
<accession>A0A133UBX1</accession>
<dbReference type="CDD" id="cd00090">
    <property type="entry name" value="HTH_ARSR"/>
    <property type="match status" value="1"/>
</dbReference>
<sequence length="214" mass="24624">MSEKTNQIEKLLSVPEYMAVFLFVAGGNNYASAIAKRLDKKQPTASKQLKKLEETELIEVAERGKAKKFKVNWDIFFEMFYNHLNSSLEYRKGTLIEDIKDINSLQEEGLRNLVPPELVKTVFKGYTSGIEVVGGGRKKGFGEMVMSFFSALKNMHEEIEGENYWEKLIEEYNVGNEDKLYELADTMEIYNWFLEYNAITSRLLIGPFEGKGNE</sequence>
<dbReference type="SUPFAM" id="SSF46785">
    <property type="entry name" value="Winged helix' DNA-binding domain"/>
    <property type="match status" value="1"/>
</dbReference>
<evidence type="ECO:0000313" key="2">
    <source>
        <dbReference type="Proteomes" id="UP000070373"/>
    </source>
</evidence>
<organism evidence="1 2">
    <name type="scientific">candidate division MSBL1 archaeon SCGC-AAA259E17</name>
    <dbReference type="NCBI Taxonomy" id="1698263"/>
    <lineage>
        <taxon>Archaea</taxon>
        <taxon>Methanobacteriati</taxon>
        <taxon>Methanobacteriota</taxon>
        <taxon>candidate division MSBL1</taxon>
    </lineage>
</organism>
<protein>
    <submittedName>
        <fullName evidence="1">Uncharacterized protein</fullName>
    </submittedName>
</protein>
<comment type="caution">
    <text evidence="1">The sequence shown here is derived from an EMBL/GenBank/DDBJ whole genome shotgun (WGS) entry which is preliminary data.</text>
</comment>
<evidence type="ECO:0000313" key="1">
    <source>
        <dbReference type="EMBL" id="KXA91697.1"/>
    </source>
</evidence>
<dbReference type="InterPro" id="IPR011991">
    <property type="entry name" value="ArsR-like_HTH"/>
</dbReference>